<evidence type="ECO:0000313" key="1">
    <source>
        <dbReference type="EMBL" id="KAK7853576.1"/>
    </source>
</evidence>
<dbReference type="Proteomes" id="UP000237347">
    <property type="component" value="Unassembled WGS sequence"/>
</dbReference>
<dbReference type="AlphaFoldDB" id="A0AAW0LQY4"/>
<proteinExistence type="predicted"/>
<name>A0AAW0LQY4_QUESU</name>
<reference evidence="1 2" key="1">
    <citation type="journal article" date="2018" name="Sci. Data">
        <title>The draft genome sequence of cork oak.</title>
        <authorList>
            <person name="Ramos A.M."/>
            <person name="Usie A."/>
            <person name="Barbosa P."/>
            <person name="Barros P.M."/>
            <person name="Capote T."/>
            <person name="Chaves I."/>
            <person name="Simoes F."/>
            <person name="Abreu I."/>
            <person name="Carrasquinho I."/>
            <person name="Faro C."/>
            <person name="Guimaraes J.B."/>
            <person name="Mendonca D."/>
            <person name="Nobrega F."/>
            <person name="Rodrigues L."/>
            <person name="Saibo N.J.M."/>
            <person name="Varela M.C."/>
            <person name="Egas C."/>
            <person name="Matos J."/>
            <person name="Miguel C.M."/>
            <person name="Oliveira M.M."/>
            <person name="Ricardo C.P."/>
            <person name="Goncalves S."/>
        </authorList>
    </citation>
    <scope>NUCLEOTIDE SEQUENCE [LARGE SCALE GENOMIC DNA]</scope>
    <source>
        <strain evidence="2">cv. HL8</strain>
    </source>
</reference>
<sequence>MPWRRSSPSTVWRLSQVPRFIVPMKNGDLDSKGLLASIIQAEGTIESFKELLSKEMPDVQVLEPTPGIPLEVQSPSYLP</sequence>
<accession>A0AAW0LQY4</accession>
<dbReference type="PANTHER" id="PTHR36142">
    <property type="entry name" value="METALLO-HYDROLASE/OXIDOREDUCTASE SUPERFAMILY PROTEIN"/>
    <property type="match status" value="1"/>
</dbReference>
<keyword evidence="2" id="KW-1185">Reference proteome</keyword>
<protein>
    <submittedName>
        <fullName evidence="1">Uncharacterized protein</fullName>
    </submittedName>
</protein>
<comment type="caution">
    <text evidence="1">The sequence shown here is derived from an EMBL/GenBank/DDBJ whole genome shotgun (WGS) entry which is preliminary data.</text>
</comment>
<gene>
    <name evidence="1" type="ORF">CFP56_035477</name>
</gene>
<dbReference type="PANTHER" id="PTHR36142:SF2">
    <property type="entry name" value="METALLO-HYDROLASE_OXIDOREDUCTASE SUPERFAMILY PROTEIN"/>
    <property type="match status" value="1"/>
</dbReference>
<evidence type="ECO:0000313" key="2">
    <source>
        <dbReference type="Proteomes" id="UP000237347"/>
    </source>
</evidence>
<organism evidence="1 2">
    <name type="scientific">Quercus suber</name>
    <name type="common">Cork oak</name>
    <dbReference type="NCBI Taxonomy" id="58331"/>
    <lineage>
        <taxon>Eukaryota</taxon>
        <taxon>Viridiplantae</taxon>
        <taxon>Streptophyta</taxon>
        <taxon>Embryophyta</taxon>
        <taxon>Tracheophyta</taxon>
        <taxon>Spermatophyta</taxon>
        <taxon>Magnoliopsida</taxon>
        <taxon>eudicotyledons</taxon>
        <taxon>Gunneridae</taxon>
        <taxon>Pentapetalae</taxon>
        <taxon>rosids</taxon>
        <taxon>fabids</taxon>
        <taxon>Fagales</taxon>
        <taxon>Fagaceae</taxon>
        <taxon>Quercus</taxon>
    </lineage>
</organism>
<dbReference type="EMBL" id="PKMF04000064">
    <property type="protein sequence ID" value="KAK7853576.1"/>
    <property type="molecule type" value="Genomic_DNA"/>
</dbReference>